<proteinExistence type="predicted"/>
<evidence type="ECO:0000313" key="2">
    <source>
        <dbReference type="Proteomes" id="UP000076858"/>
    </source>
</evidence>
<dbReference type="AlphaFoldDB" id="A0A165AAD8"/>
<evidence type="ECO:0000313" key="1">
    <source>
        <dbReference type="EMBL" id="KZS17369.1"/>
    </source>
</evidence>
<gene>
    <name evidence="1" type="ORF">APZ42_017002</name>
</gene>
<protein>
    <submittedName>
        <fullName evidence="1">Uncharacterized protein</fullName>
    </submittedName>
</protein>
<reference evidence="1 2" key="1">
    <citation type="submission" date="2016-03" db="EMBL/GenBank/DDBJ databases">
        <title>EvidentialGene: Evidence-directed Construction of Genes on Genomes.</title>
        <authorList>
            <person name="Gilbert D.G."/>
            <person name="Choi J.-H."/>
            <person name="Mockaitis K."/>
            <person name="Colbourne J."/>
            <person name="Pfrender M."/>
        </authorList>
    </citation>
    <scope>NUCLEOTIDE SEQUENCE [LARGE SCALE GENOMIC DNA]</scope>
    <source>
        <strain evidence="1 2">Xinb3</strain>
        <tissue evidence="1">Complete organism</tissue>
    </source>
</reference>
<organism evidence="1 2">
    <name type="scientific">Daphnia magna</name>
    <dbReference type="NCBI Taxonomy" id="35525"/>
    <lineage>
        <taxon>Eukaryota</taxon>
        <taxon>Metazoa</taxon>
        <taxon>Ecdysozoa</taxon>
        <taxon>Arthropoda</taxon>
        <taxon>Crustacea</taxon>
        <taxon>Branchiopoda</taxon>
        <taxon>Diplostraca</taxon>
        <taxon>Cladocera</taxon>
        <taxon>Anomopoda</taxon>
        <taxon>Daphniidae</taxon>
        <taxon>Daphnia</taxon>
    </lineage>
</organism>
<keyword evidence="2" id="KW-1185">Reference proteome</keyword>
<accession>A0A165AAD8</accession>
<name>A0A165AAD8_9CRUS</name>
<dbReference type="Proteomes" id="UP000076858">
    <property type="component" value="Unassembled WGS sequence"/>
</dbReference>
<dbReference type="EMBL" id="LRGB01000642">
    <property type="protein sequence ID" value="KZS17369.1"/>
    <property type="molecule type" value="Genomic_DNA"/>
</dbReference>
<sequence length="104" mass="11166">MLVSDGCLVRTPAVEGTSLEPPPAPSSMDTTGLFVILEAVSLRWPQQSMLEAKIFHFGSVLLLMAVMRLDLSVSSWWRPSRGTTSLPTTIDVTNSFVNSAAGGE</sequence>
<comment type="caution">
    <text evidence="1">The sequence shown here is derived from an EMBL/GenBank/DDBJ whole genome shotgun (WGS) entry which is preliminary data.</text>
</comment>